<evidence type="ECO:0000313" key="2">
    <source>
        <dbReference type="Proteomes" id="UP001055072"/>
    </source>
</evidence>
<dbReference type="Proteomes" id="UP001055072">
    <property type="component" value="Unassembled WGS sequence"/>
</dbReference>
<accession>A0ACB8TWC7</accession>
<gene>
    <name evidence="1" type="ORF">BDY19DRAFT_960861</name>
</gene>
<dbReference type="EMBL" id="MU274924">
    <property type="protein sequence ID" value="KAI0086330.1"/>
    <property type="molecule type" value="Genomic_DNA"/>
</dbReference>
<comment type="caution">
    <text evidence="1">The sequence shown here is derived from an EMBL/GenBank/DDBJ whole genome shotgun (WGS) entry which is preliminary data.</text>
</comment>
<proteinExistence type="predicted"/>
<organism evidence="1 2">
    <name type="scientific">Irpex rosettiformis</name>
    <dbReference type="NCBI Taxonomy" id="378272"/>
    <lineage>
        <taxon>Eukaryota</taxon>
        <taxon>Fungi</taxon>
        <taxon>Dikarya</taxon>
        <taxon>Basidiomycota</taxon>
        <taxon>Agaricomycotina</taxon>
        <taxon>Agaricomycetes</taxon>
        <taxon>Polyporales</taxon>
        <taxon>Irpicaceae</taxon>
        <taxon>Irpex</taxon>
    </lineage>
</organism>
<sequence length="182" mass="20227">MVPELNNKHHLLNNSSDSQPEIHVFTLMSVSPFNNNMREIHIVIPRDPVQIILRGNVKFSGDPEVDLLTYISVPFLPQCEIGSFKGKLLKDSTIKVGVPLALAEIAVGDLYLFHGTHISQAPNRSSKAGSLSLQGDLTIFGKKQKFTISLFPIPEIKTTVQEKWPESDLAMEFSKSTRFVGN</sequence>
<evidence type="ECO:0000313" key="1">
    <source>
        <dbReference type="EMBL" id="KAI0086330.1"/>
    </source>
</evidence>
<reference evidence="1" key="1">
    <citation type="journal article" date="2021" name="Environ. Microbiol.">
        <title>Gene family expansions and transcriptome signatures uncover fungal adaptations to wood decay.</title>
        <authorList>
            <person name="Hage H."/>
            <person name="Miyauchi S."/>
            <person name="Viragh M."/>
            <person name="Drula E."/>
            <person name="Min B."/>
            <person name="Chaduli D."/>
            <person name="Navarro D."/>
            <person name="Favel A."/>
            <person name="Norest M."/>
            <person name="Lesage-Meessen L."/>
            <person name="Balint B."/>
            <person name="Merenyi Z."/>
            <person name="de Eugenio L."/>
            <person name="Morin E."/>
            <person name="Martinez A.T."/>
            <person name="Baldrian P."/>
            <person name="Stursova M."/>
            <person name="Martinez M.J."/>
            <person name="Novotny C."/>
            <person name="Magnuson J.K."/>
            <person name="Spatafora J.W."/>
            <person name="Maurice S."/>
            <person name="Pangilinan J."/>
            <person name="Andreopoulos W."/>
            <person name="LaButti K."/>
            <person name="Hundley H."/>
            <person name="Na H."/>
            <person name="Kuo A."/>
            <person name="Barry K."/>
            <person name="Lipzen A."/>
            <person name="Henrissat B."/>
            <person name="Riley R."/>
            <person name="Ahrendt S."/>
            <person name="Nagy L.G."/>
            <person name="Grigoriev I.V."/>
            <person name="Martin F."/>
            <person name="Rosso M.N."/>
        </authorList>
    </citation>
    <scope>NUCLEOTIDE SEQUENCE</scope>
    <source>
        <strain evidence="1">CBS 384.51</strain>
    </source>
</reference>
<protein>
    <submittedName>
        <fullName evidence="1">Uncharacterized protein</fullName>
    </submittedName>
</protein>
<name>A0ACB8TWC7_9APHY</name>
<keyword evidence="2" id="KW-1185">Reference proteome</keyword>